<dbReference type="InterPro" id="IPR023213">
    <property type="entry name" value="CAT-like_dom_sf"/>
</dbReference>
<name>A0ABQ3H0Z4_9NEIS</name>
<dbReference type="Gene3D" id="3.30.559.30">
    <property type="entry name" value="Nonribosomal peptide synthetase, condensation domain"/>
    <property type="match status" value="1"/>
</dbReference>
<dbReference type="Gene3D" id="1.10.1200.10">
    <property type="entry name" value="ACP-like"/>
    <property type="match status" value="1"/>
</dbReference>
<dbReference type="InterPro" id="IPR009081">
    <property type="entry name" value="PP-bd_ACP"/>
</dbReference>
<dbReference type="SUPFAM" id="SSF47336">
    <property type="entry name" value="ACP-like"/>
    <property type="match status" value="1"/>
</dbReference>
<evidence type="ECO:0008006" key="5">
    <source>
        <dbReference type="Google" id="ProtNLM"/>
    </source>
</evidence>
<dbReference type="Proteomes" id="UP000604737">
    <property type="component" value="Unassembled WGS sequence"/>
</dbReference>
<accession>A0ABQ3H0Z4</accession>
<comment type="caution">
    <text evidence="3">The sequence shown here is derived from an EMBL/GenBank/DDBJ whole genome shotgun (WGS) entry which is preliminary data.</text>
</comment>
<dbReference type="PANTHER" id="PTHR45527">
    <property type="entry name" value="NONRIBOSOMAL PEPTIDE SYNTHETASE"/>
    <property type="match status" value="1"/>
</dbReference>
<dbReference type="PANTHER" id="PTHR45527:SF1">
    <property type="entry name" value="FATTY ACID SYNTHASE"/>
    <property type="match status" value="1"/>
</dbReference>
<dbReference type="InterPro" id="IPR036736">
    <property type="entry name" value="ACP-like_sf"/>
</dbReference>
<feature type="domain" description="Condensation" evidence="2">
    <location>
        <begin position="100"/>
        <end position="499"/>
    </location>
</feature>
<dbReference type="Pfam" id="PF00668">
    <property type="entry name" value="Condensation"/>
    <property type="match status" value="1"/>
</dbReference>
<dbReference type="Pfam" id="PF00550">
    <property type="entry name" value="PP-binding"/>
    <property type="match status" value="1"/>
</dbReference>
<dbReference type="EMBL" id="BMYO01000003">
    <property type="protein sequence ID" value="GHD60868.1"/>
    <property type="molecule type" value="Genomic_DNA"/>
</dbReference>
<evidence type="ECO:0000259" key="1">
    <source>
        <dbReference type="Pfam" id="PF00550"/>
    </source>
</evidence>
<evidence type="ECO:0000259" key="2">
    <source>
        <dbReference type="Pfam" id="PF00668"/>
    </source>
</evidence>
<dbReference type="RefSeq" id="WP_189459520.1">
    <property type="nucleotide sequence ID" value="NZ_BMYO01000003.1"/>
</dbReference>
<feature type="domain" description="Carrier" evidence="1">
    <location>
        <begin position="22"/>
        <end position="75"/>
    </location>
</feature>
<evidence type="ECO:0000313" key="3">
    <source>
        <dbReference type="EMBL" id="GHD60868.1"/>
    </source>
</evidence>
<keyword evidence="4" id="KW-1185">Reference proteome</keyword>
<sequence length="524" mass="57295">MSLSTIDPYGFTTLLNGVFPHPLPDDVLEMRLIHCGGDSILAATLAARCFRQYGVKVPVSLILRAERLHAVLDYIREHATGAPMDVAPQAATPLGRFAQNAAQRLIYYAHSVDAATTAYNIPLILRTAGAIPASRFQQAVTGAARQFPMLFSRFGQNAAGLWFEPGQPDEIALQTFSSIGAAAEHFVQPFDLGAGALLRAGIVPFNGIETVLLLDFSHIAADGLSVGLFVQALKDQLTGTRTEPEARTFWPQTRDVAPEAEAFWQQRLQDVVARPQWPTDRQYAASAPLGYAVEYLLIDAALAAGIRQRAAELGATPFSVLLLAYALLQTSFTHEWRSHVGVVVSGRDEAELADVFGMFVNTVIVPFALDDQGQAGLAIQTLAAQFLGTLDHQSYPFQTQLHHVKNRNDADRPTLDALLAFQNIDYQKNDVAGGKFRSFCEAKKMAQLPQVIHVFDLAEQGYEIQWEYCPQRFDADTVGVFTNNLLRILRRLVGSPASTALRTLIEAEAAETQAAPIVAADFDF</sequence>
<gene>
    <name evidence="3" type="ORF">GCM10007350_14610</name>
</gene>
<dbReference type="InterPro" id="IPR001242">
    <property type="entry name" value="Condensation_dom"/>
</dbReference>
<organism evidence="3 4">
    <name type="scientific">Jeongeupia chitinilytica</name>
    <dbReference type="NCBI Taxonomy" id="1041641"/>
    <lineage>
        <taxon>Bacteria</taxon>
        <taxon>Pseudomonadati</taxon>
        <taxon>Pseudomonadota</taxon>
        <taxon>Betaproteobacteria</taxon>
        <taxon>Neisseriales</taxon>
        <taxon>Chitinibacteraceae</taxon>
        <taxon>Jeongeupia</taxon>
    </lineage>
</organism>
<dbReference type="Gene3D" id="3.30.559.10">
    <property type="entry name" value="Chloramphenicol acetyltransferase-like domain"/>
    <property type="match status" value="1"/>
</dbReference>
<evidence type="ECO:0000313" key="4">
    <source>
        <dbReference type="Proteomes" id="UP000604737"/>
    </source>
</evidence>
<proteinExistence type="predicted"/>
<protein>
    <recommendedName>
        <fullName evidence="5">Carrier domain-containing protein</fullName>
    </recommendedName>
</protein>
<dbReference type="SUPFAM" id="SSF52777">
    <property type="entry name" value="CoA-dependent acyltransferases"/>
    <property type="match status" value="2"/>
</dbReference>
<reference evidence="4" key="1">
    <citation type="journal article" date="2019" name="Int. J. Syst. Evol. Microbiol.">
        <title>The Global Catalogue of Microorganisms (GCM) 10K type strain sequencing project: providing services to taxonomists for standard genome sequencing and annotation.</title>
        <authorList>
            <consortium name="The Broad Institute Genomics Platform"/>
            <consortium name="The Broad Institute Genome Sequencing Center for Infectious Disease"/>
            <person name="Wu L."/>
            <person name="Ma J."/>
        </authorList>
    </citation>
    <scope>NUCLEOTIDE SEQUENCE [LARGE SCALE GENOMIC DNA]</scope>
    <source>
        <strain evidence="4">KCTC 23701</strain>
    </source>
</reference>